<feature type="domain" description="Response regulatory" evidence="2">
    <location>
        <begin position="7"/>
        <end position="135"/>
    </location>
</feature>
<dbReference type="InterPro" id="IPR052893">
    <property type="entry name" value="TCS_response_regulator"/>
</dbReference>
<dbReference type="InterPro" id="IPR001789">
    <property type="entry name" value="Sig_transdc_resp-reg_receiver"/>
</dbReference>
<keyword evidence="4" id="KW-1185">Reference proteome</keyword>
<keyword evidence="1" id="KW-0597">Phosphoprotein</keyword>
<protein>
    <submittedName>
        <fullName evidence="3">Response regulator receiver protein</fullName>
    </submittedName>
</protein>
<evidence type="ECO:0000259" key="2">
    <source>
        <dbReference type="PROSITE" id="PS50110"/>
    </source>
</evidence>
<evidence type="ECO:0000313" key="3">
    <source>
        <dbReference type="EMBL" id="EKF85021.1"/>
    </source>
</evidence>
<dbReference type="GO" id="GO:0000160">
    <property type="term" value="P:phosphorelay signal transduction system"/>
    <property type="evidence" value="ECO:0007669"/>
    <property type="project" value="InterPro"/>
</dbReference>
<reference evidence="3 4" key="1">
    <citation type="journal article" date="2012" name="J. Bacteriol.">
        <title>Draft genome sequence of Methanobacterium formicicum DSM 3637, an archaebacterium isolated from the methane producer amoeba Pelomyxa palustris.</title>
        <authorList>
            <person name="Gutierrez G."/>
        </authorList>
    </citation>
    <scope>NUCLEOTIDE SEQUENCE [LARGE SCALE GENOMIC DNA]</scope>
    <source>
        <strain evidence="4">DSM 3637 / PP1</strain>
    </source>
</reference>
<dbReference type="Proteomes" id="UP000007360">
    <property type="component" value="Unassembled WGS sequence"/>
</dbReference>
<dbReference type="PANTHER" id="PTHR44520">
    <property type="entry name" value="RESPONSE REGULATOR RCP1-RELATED"/>
    <property type="match status" value="1"/>
</dbReference>
<dbReference type="Pfam" id="PF00072">
    <property type="entry name" value="Response_reg"/>
    <property type="match status" value="1"/>
</dbReference>
<dbReference type="Gene3D" id="3.40.50.2300">
    <property type="match status" value="1"/>
</dbReference>
<accession>K2QAN8</accession>
<sequence length="149" mass="17017">MDFEEADILLVEDNPTDAELTMRALKRKNLANQVVWVKDGAEALEFIFATGQFAHRDVENFPKLILLDLRMPKVDGLEVLQKIKADERTNRIPVVVLTSSQEDRDIVESYKLGVNSYVSKPVEFDDFIEAVSTLGFYWMLINNPPNSLE</sequence>
<dbReference type="PROSITE" id="PS50110">
    <property type="entry name" value="RESPONSE_REGULATORY"/>
    <property type="match status" value="1"/>
</dbReference>
<comment type="caution">
    <text evidence="3">The sequence shown here is derived from an EMBL/GenBank/DDBJ whole genome shotgun (WGS) entry which is preliminary data.</text>
</comment>
<dbReference type="AlphaFoldDB" id="K2QAN8"/>
<dbReference type="CDD" id="cd17557">
    <property type="entry name" value="REC_Rcp-like"/>
    <property type="match status" value="1"/>
</dbReference>
<dbReference type="PATRIC" id="fig|1204725.3.peg.2094"/>
<dbReference type="OrthoDB" id="9652at2157"/>
<proteinExistence type="predicted"/>
<evidence type="ECO:0000313" key="4">
    <source>
        <dbReference type="Proteomes" id="UP000007360"/>
    </source>
</evidence>
<dbReference type="EMBL" id="AMPO01000010">
    <property type="protein sequence ID" value="EKF85021.1"/>
    <property type="molecule type" value="Genomic_DNA"/>
</dbReference>
<dbReference type="SUPFAM" id="SSF52172">
    <property type="entry name" value="CheY-like"/>
    <property type="match status" value="1"/>
</dbReference>
<dbReference type="InterPro" id="IPR011006">
    <property type="entry name" value="CheY-like_superfamily"/>
</dbReference>
<name>K2QAN8_METFP</name>
<feature type="modified residue" description="4-aspartylphosphate" evidence="1">
    <location>
        <position position="68"/>
    </location>
</feature>
<gene>
    <name evidence="3" type="ORF">A994_10399</name>
</gene>
<dbReference type="PANTHER" id="PTHR44520:SF1">
    <property type="entry name" value="TWO-COMPONENT SYSTEM REGULATORY PROTEIN"/>
    <property type="match status" value="1"/>
</dbReference>
<dbReference type="RefSeq" id="WP_004031538.1">
    <property type="nucleotide sequence ID" value="NZ_AMPO01000010.1"/>
</dbReference>
<evidence type="ECO:0000256" key="1">
    <source>
        <dbReference type="PROSITE-ProRule" id="PRU00169"/>
    </source>
</evidence>
<organism evidence="3 4">
    <name type="scientific">Methanobacterium formicicum (strain DSM 3637 / PP1)</name>
    <dbReference type="NCBI Taxonomy" id="1204725"/>
    <lineage>
        <taxon>Archaea</taxon>
        <taxon>Methanobacteriati</taxon>
        <taxon>Methanobacteriota</taxon>
        <taxon>Methanomada group</taxon>
        <taxon>Methanobacteria</taxon>
        <taxon>Methanobacteriales</taxon>
        <taxon>Methanobacteriaceae</taxon>
        <taxon>Methanobacterium</taxon>
    </lineage>
</organism>
<dbReference type="SMART" id="SM00448">
    <property type="entry name" value="REC"/>
    <property type="match status" value="1"/>
</dbReference>